<evidence type="ECO:0000256" key="3">
    <source>
        <dbReference type="SAM" id="Phobius"/>
    </source>
</evidence>
<dbReference type="GO" id="GO:0016491">
    <property type="term" value="F:oxidoreductase activity"/>
    <property type="evidence" value="ECO:0007669"/>
    <property type="project" value="UniProtKB-KW"/>
</dbReference>
<dbReference type="OrthoDB" id="47007at2759"/>
<keyword evidence="3" id="KW-0472">Membrane</keyword>
<dbReference type="InterPro" id="IPR002347">
    <property type="entry name" value="SDR_fam"/>
</dbReference>
<keyword evidence="3" id="KW-0812">Transmembrane</keyword>
<protein>
    <recommendedName>
        <fullName evidence="6">Dehydrogenase/reductase SDR family member 7</fullName>
    </recommendedName>
</protein>
<reference evidence="4" key="1">
    <citation type="submission" date="2022-03" db="EMBL/GenBank/DDBJ databases">
        <authorList>
            <person name="Martin C."/>
        </authorList>
    </citation>
    <scope>NUCLEOTIDE SEQUENCE</scope>
</reference>
<sequence>MDFGLCSLVEYAIIAIIIVQIYRLIKADGDLTLMWAEKFGSKPCALSGDVVWITGASSGIGEYLAYELAAAGCKLILSARRVDELERVKKQCIMGGPLREEDILVLPLDMREFSTHKDAVDIVLKHFNRIDVLVNNAGRSQRAQWDKIEIEVDRQMFELNVLGVVNLTRAVLPHMYEKKKGHIVVTSSVAGKLGAPMSGTYTGTKHAIQGYFEALRVEGAEHQIDITLVCPGPVFSELLQHCYTDSKDKEFGQDMDPSTENRMTTARCAELMAIAMANKLDEVWISTHPVLLFIYLFQYFPWFARKIGKRIGLKRLAKLREGRGGAK</sequence>
<dbReference type="PANTHER" id="PTHR44269">
    <property type="entry name" value="DEHYDROGENASE/REDUCTASE SDR FAMILY MEMBER 7-RELATED"/>
    <property type="match status" value="1"/>
</dbReference>
<evidence type="ECO:0000313" key="5">
    <source>
        <dbReference type="Proteomes" id="UP000749559"/>
    </source>
</evidence>
<dbReference type="Pfam" id="PF00106">
    <property type="entry name" value="adh_short"/>
    <property type="match status" value="1"/>
</dbReference>
<dbReference type="InterPro" id="IPR020904">
    <property type="entry name" value="Sc_DH/Rdtase_CS"/>
</dbReference>
<keyword evidence="1" id="KW-0560">Oxidoreductase</keyword>
<evidence type="ECO:0000256" key="1">
    <source>
        <dbReference type="ARBA" id="ARBA00023002"/>
    </source>
</evidence>
<evidence type="ECO:0000313" key="4">
    <source>
        <dbReference type="EMBL" id="CAH1790929.1"/>
    </source>
</evidence>
<dbReference type="InterPro" id="IPR053011">
    <property type="entry name" value="SDR_family_member_7"/>
</dbReference>
<dbReference type="PANTHER" id="PTHR44269:SF1">
    <property type="entry name" value="DEHYDROGENASE_REDUCTASE SDR FAMILY MEMBER 7"/>
    <property type="match status" value="1"/>
</dbReference>
<keyword evidence="3" id="KW-1133">Transmembrane helix</keyword>
<feature type="transmembrane region" description="Helical" evidence="3">
    <location>
        <begin position="283"/>
        <end position="304"/>
    </location>
</feature>
<dbReference type="Gene3D" id="3.40.50.720">
    <property type="entry name" value="NAD(P)-binding Rossmann-like Domain"/>
    <property type="match status" value="1"/>
</dbReference>
<organism evidence="4 5">
    <name type="scientific">Owenia fusiformis</name>
    <name type="common">Polychaete worm</name>
    <dbReference type="NCBI Taxonomy" id="6347"/>
    <lineage>
        <taxon>Eukaryota</taxon>
        <taxon>Metazoa</taxon>
        <taxon>Spiralia</taxon>
        <taxon>Lophotrochozoa</taxon>
        <taxon>Annelida</taxon>
        <taxon>Polychaeta</taxon>
        <taxon>Sedentaria</taxon>
        <taxon>Canalipalpata</taxon>
        <taxon>Sabellida</taxon>
        <taxon>Oweniida</taxon>
        <taxon>Oweniidae</taxon>
        <taxon>Owenia</taxon>
    </lineage>
</organism>
<gene>
    <name evidence="4" type="ORF">OFUS_LOCUS16080</name>
</gene>
<name>A0A8S4P9H8_OWEFU</name>
<evidence type="ECO:0000256" key="2">
    <source>
        <dbReference type="RuleBase" id="RU000363"/>
    </source>
</evidence>
<keyword evidence="5" id="KW-1185">Reference proteome</keyword>
<accession>A0A8S4P9H8</accession>
<dbReference type="CDD" id="cd05332">
    <property type="entry name" value="11beta-HSD1_like_SDR_c"/>
    <property type="match status" value="1"/>
</dbReference>
<dbReference type="Proteomes" id="UP000749559">
    <property type="component" value="Unassembled WGS sequence"/>
</dbReference>
<dbReference type="PROSITE" id="PS00061">
    <property type="entry name" value="ADH_SHORT"/>
    <property type="match status" value="1"/>
</dbReference>
<dbReference type="AlphaFoldDB" id="A0A8S4P9H8"/>
<evidence type="ECO:0008006" key="6">
    <source>
        <dbReference type="Google" id="ProtNLM"/>
    </source>
</evidence>
<comment type="caution">
    <text evidence="4">The sequence shown here is derived from an EMBL/GenBank/DDBJ whole genome shotgun (WGS) entry which is preliminary data.</text>
</comment>
<dbReference type="PRINTS" id="PR00080">
    <property type="entry name" value="SDRFAMILY"/>
</dbReference>
<comment type="similarity">
    <text evidence="2">Belongs to the short-chain dehydrogenases/reductases (SDR) family.</text>
</comment>
<dbReference type="EMBL" id="CAIIXF020000008">
    <property type="protein sequence ID" value="CAH1790929.1"/>
    <property type="molecule type" value="Genomic_DNA"/>
</dbReference>
<dbReference type="InterPro" id="IPR036291">
    <property type="entry name" value="NAD(P)-bd_dom_sf"/>
</dbReference>
<dbReference type="PRINTS" id="PR00081">
    <property type="entry name" value="GDHRDH"/>
</dbReference>
<dbReference type="SUPFAM" id="SSF51735">
    <property type="entry name" value="NAD(P)-binding Rossmann-fold domains"/>
    <property type="match status" value="1"/>
</dbReference>
<proteinExistence type="inferred from homology"/>